<feature type="region of interest" description="Disordered" evidence="5">
    <location>
        <begin position="1"/>
        <end position="36"/>
    </location>
</feature>
<keyword evidence="2 6" id="KW-0812">Transmembrane</keyword>
<gene>
    <name evidence="8" type="ORF">CYCCA115_LOCUS1084</name>
</gene>
<evidence type="ECO:0000313" key="8">
    <source>
        <dbReference type="EMBL" id="CAJ1924440.1"/>
    </source>
</evidence>
<feature type="transmembrane region" description="Helical" evidence="6">
    <location>
        <begin position="443"/>
        <end position="465"/>
    </location>
</feature>
<protein>
    <recommendedName>
        <fullName evidence="7">Bicarbonate transporter-like transmembrane domain-containing protein</fullName>
    </recommendedName>
</protein>
<dbReference type="Pfam" id="PF00955">
    <property type="entry name" value="HCO3_cotransp"/>
    <property type="match status" value="2"/>
</dbReference>
<comment type="subcellular location">
    <subcellularLocation>
        <location evidence="1">Membrane</location>
        <topology evidence="1">Multi-pass membrane protein</topology>
    </subcellularLocation>
</comment>
<evidence type="ECO:0000256" key="5">
    <source>
        <dbReference type="SAM" id="MobiDB-lite"/>
    </source>
</evidence>
<feature type="transmembrane region" description="Helical" evidence="6">
    <location>
        <begin position="234"/>
        <end position="253"/>
    </location>
</feature>
<feature type="transmembrane region" description="Helical" evidence="6">
    <location>
        <begin position="396"/>
        <end position="423"/>
    </location>
</feature>
<evidence type="ECO:0000256" key="6">
    <source>
        <dbReference type="SAM" id="Phobius"/>
    </source>
</evidence>
<proteinExistence type="predicted"/>
<dbReference type="InterPro" id="IPR003020">
    <property type="entry name" value="HCO3_transpt_euk"/>
</dbReference>
<feature type="domain" description="Bicarbonate transporter-like transmembrane" evidence="7">
    <location>
        <begin position="42"/>
        <end position="210"/>
    </location>
</feature>
<evidence type="ECO:0000256" key="1">
    <source>
        <dbReference type="ARBA" id="ARBA00004141"/>
    </source>
</evidence>
<evidence type="ECO:0000313" key="9">
    <source>
        <dbReference type="Proteomes" id="UP001295423"/>
    </source>
</evidence>
<evidence type="ECO:0000256" key="2">
    <source>
        <dbReference type="ARBA" id="ARBA00022692"/>
    </source>
</evidence>
<evidence type="ECO:0000256" key="3">
    <source>
        <dbReference type="ARBA" id="ARBA00022989"/>
    </source>
</evidence>
<feature type="transmembrane region" description="Helical" evidence="6">
    <location>
        <begin position="471"/>
        <end position="495"/>
    </location>
</feature>
<feature type="domain" description="Bicarbonate transporter-like transmembrane" evidence="7">
    <location>
        <begin position="231"/>
        <end position="571"/>
    </location>
</feature>
<dbReference type="Proteomes" id="UP001295423">
    <property type="component" value="Unassembled WGS sequence"/>
</dbReference>
<comment type="caution">
    <text evidence="8">The sequence shown here is derived from an EMBL/GenBank/DDBJ whole genome shotgun (WGS) entry which is preliminary data.</text>
</comment>
<dbReference type="PANTHER" id="PTHR11453:SF127">
    <property type="entry name" value="SOLUTE CARRIER FAMILY 4 MEMBER 11"/>
    <property type="match status" value="1"/>
</dbReference>
<evidence type="ECO:0000256" key="4">
    <source>
        <dbReference type="ARBA" id="ARBA00023136"/>
    </source>
</evidence>
<dbReference type="GO" id="GO:0050801">
    <property type="term" value="P:monoatomic ion homeostasis"/>
    <property type="evidence" value="ECO:0007669"/>
    <property type="project" value="TreeGrafter"/>
</dbReference>
<keyword evidence="4 6" id="KW-0472">Membrane</keyword>
<feature type="transmembrane region" description="Helical" evidence="6">
    <location>
        <begin position="349"/>
        <end position="376"/>
    </location>
</feature>
<evidence type="ECO:0000259" key="7">
    <source>
        <dbReference type="Pfam" id="PF00955"/>
    </source>
</evidence>
<reference evidence="8" key="1">
    <citation type="submission" date="2023-08" db="EMBL/GenBank/DDBJ databases">
        <authorList>
            <person name="Audoor S."/>
            <person name="Bilcke G."/>
        </authorList>
    </citation>
    <scope>NUCLEOTIDE SEQUENCE</scope>
</reference>
<feature type="transmembrane region" description="Helical" evidence="6">
    <location>
        <begin position="98"/>
        <end position="118"/>
    </location>
</feature>
<feature type="compositionally biased region" description="Basic and acidic residues" evidence="5">
    <location>
        <begin position="17"/>
        <end position="27"/>
    </location>
</feature>
<dbReference type="AlphaFoldDB" id="A0AAD2FG00"/>
<dbReference type="PANTHER" id="PTHR11453">
    <property type="entry name" value="ANION EXCHANGE PROTEIN"/>
    <property type="match status" value="1"/>
</dbReference>
<accession>A0AAD2FG00</accession>
<keyword evidence="3 6" id="KW-1133">Transmembrane helix</keyword>
<dbReference type="GO" id="GO:0006820">
    <property type="term" value="P:monoatomic anion transport"/>
    <property type="evidence" value="ECO:0007669"/>
    <property type="project" value="InterPro"/>
</dbReference>
<organism evidence="8 9">
    <name type="scientific">Cylindrotheca closterium</name>
    <dbReference type="NCBI Taxonomy" id="2856"/>
    <lineage>
        <taxon>Eukaryota</taxon>
        <taxon>Sar</taxon>
        <taxon>Stramenopiles</taxon>
        <taxon>Ochrophyta</taxon>
        <taxon>Bacillariophyta</taxon>
        <taxon>Bacillariophyceae</taxon>
        <taxon>Bacillariophycidae</taxon>
        <taxon>Bacillariales</taxon>
        <taxon>Bacillariaceae</taxon>
        <taxon>Cylindrotheca</taxon>
    </lineage>
</organism>
<feature type="compositionally biased region" description="Polar residues" evidence="5">
    <location>
        <begin position="7"/>
        <end position="16"/>
    </location>
</feature>
<dbReference type="InterPro" id="IPR011531">
    <property type="entry name" value="HCO3_transpt-like_TM_dom"/>
</dbReference>
<sequence>MPGFSYRQPNARTNPTEVRDGSGRTIDDDSSASGNDAVSKTFGRGIVQDFKRTIGTWWFKEMTNFNTKTVAVSFFLFIAVIAPTITFGAVYAKATNNYIGAVELLLATAWCGIFYSLVSGQPMMINGGTGPVLTFQTVCYDIAKNLDVPFLTFNAWIGIWVCIYQVLAAFFDANRLIKKATRFTDETFALLIVSIFLLGAIGNPSSKVGLFHYFGTDHPHHENMIEENGSEYDYMTVALLSLILGLGTAFFAIGLRQIKFSAFCCNDYVRTVITDFAITISVVVMTALRHTVFEDVQVEELKVPDTFATSFSCCTADCTSYWPTECPDQAEAWGRRPWVVDLFDLNDKIYVIFIAAGLGIPAFILTFLDNGITWHIVNHPSNRLSHGDAYNYDTCISAIMVLVNSLLGLPWLVASTVPCIMHITAMQEKNTKGEVKYIQESRLTGLFTHTLVLACIFALSVIRLIPLPVLYGVFLFMGLVALPGQQFWQRFLLFFQQPTKMDKNHYTKNVPVERIHKYTLVQFFFFAVVCVVREIKAISIAFPVMVLLCIPARLYLHPRLFSADELILLDGSPEEIEDWLLKNDPEEMAADKAQKSAQAQHVADNGLALPAQLDSDEDDEQEA</sequence>
<feature type="transmembrane region" description="Helical" evidence="6">
    <location>
        <begin position="153"/>
        <end position="171"/>
    </location>
</feature>
<keyword evidence="9" id="KW-1185">Reference proteome</keyword>
<dbReference type="EMBL" id="CAKOGP040000002">
    <property type="protein sequence ID" value="CAJ1924440.1"/>
    <property type="molecule type" value="Genomic_DNA"/>
</dbReference>
<feature type="transmembrane region" description="Helical" evidence="6">
    <location>
        <begin position="70"/>
        <end position="91"/>
    </location>
</feature>
<name>A0AAD2FG00_9STRA</name>
<dbReference type="GO" id="GO:0005886">
    <property type="term" value="C:plasma membrane"/>
    <property type="evidence" value="ECO:0007669"/>
    <property type="project" value="TreeGrafter"/>
</dbReference>
<dbReference type="GO" id="GO:0005452">
    <property type="term" value="F:solute:inorganic anion antiporter activity"/>
    <property type="evidence" value="ECO:0007669"/>
    <property type="project" value="InterPro"/>
</dbReference>